<feature type="region of interest" description="Disordered" evidence="1">
    <location>
        <begin position="251"/>
        <end position="281"/>
    </location>
</feature>
<dbReference type="EMBL" id="AAQM03000046">
    <property type="protein sequence ID" value="EPR63717.1"/>
    <property type="molecule type" value="Genomic_DNA"/>
</dbReference>
<name>S7V1Q4_TOXGG</name>
<feature type="region of interest" description="Disordered" evidence="1">
    <location>
        <begin position="300"/>
        <end position="333"/>
    </location>
</feature>
<feature type="compositionally biased region" description="Basic and acidic residues" evidence="1">
    <location>
        <begin position="307"/>
        <end position="325"/>
    </location>
</feature>
<evidence type="ECO:0000256" key="1">
    <source>
        <dbReference type="SAM" id="MobiDB-lite"/>
    </source>
</evidence>
<dbReference type="AlphaFoldDB" id="S7V1Q4"/>
<reference evidence="2 3" key="2">
    <citation type="submission" date="2013-05" db="EMBL/GenBank/DDBJ databases">
        <authorList>
            <person name="Sibley D."/>
            <person name="Venepally P."/>
            <person name="Karamycheva S."/>
            <person name="Hadjithomas M."/>
            <person name="Khan A."/>
            <person name="Brunk B."/>
            <person name="Roos D."/>
            <person name="Caler E."/>
            <person name="Lorenzi H."/>
        </authorList>
    </citation>
    <scope>NUCLEOTIDE SEQUENCE [LARGE SCALE GENOMIC DNA]</scope>
    <source>
        <strain evidence="2 3">GT1</strain>
    </source>
</reference>
<proteinExistence type="predicted"/>
<organism evidence="2 3">
    <name type="scientific">Toxoplasma gondii (strain ATCC 50853 / GT1)</name>
    <dbReference type="NCBI Taxonomy" id="507601"/>
    <lineage>
        <taxon>Eukaryota</taxon>
        <taxon>Sar</taxon>
        <taxon>Alveolata</taxon>
        <taxon>Apicomplexa</taxon>
        <taxon>Conoidasida</taxon>
        <taxon>Coccidia</taxon>
        <taxon>Eucoccidiorida</taxon>
        <taxon>Eimeriorina</taxon>
        <taxon>Sarcocystidae</taxon>
        <taxon>Toxoplasma</taxon>
    </lineage>
</organism>
<gene>
    <name evidence="2" type="ORF">TGGT1_245746A</name>
</gene>
<feature type="compositionally biased region" description="Basic residues" evidence="1">
    <location>
        <begin position="458"/>
        <end position="467"/>
    </location>
</feature>
<evidence type="ECO:0000313" key="3">
    <source>
        <dbReference type="Proteomes" id="UP000005641"/>
    </source>
</evidence>
<comment type="caution">
    <text evidence="2">The sequence shown here is derived from an EMBL/GenBank/DDBJ whole genome shotgun (WGS) entry which is preliminary data.</text>
</comment>
<dbReference type="VEuPathDB" id="ToxoDB:TGGT1_245746A"/>
<sequence>MVSEETRISLRAQVQQQTVLLLQARLAGRLGPGDGRAERLHANPPCEQSTGVRMPLGGVKLMEPQTRPETPARREDASELPNPLSAEAASLKGRTVENTVPDERREKSETRTSEETRIAEHAAEESHAAAREGRRAERQRERERLLAAKPDASYEDPTDRRRIAEASATLGVQRFKTDDTFAVESMVTAGTKREEIRRLLRFVQERVMRFNMQVYSLARLRDEVRERLSAGVYVLCASLRELHAAEAEKAKLGRRREGGGETDGCSPGTAEKEPEETESRSRILRVGEYVLATVETLLGATSGGGDEQSRKAELAEKRQSEKAEEPKDDDLSLAFPECTMTRLTKEDLLLFLRKQRPSSRWGGSSVAASASPPAAVRAEWKADDLPALVETLLSEGETVTFPGLKALLSDLYSSRRYGPPTRAGEQQSSDPRRPAEEILIPEVSSDLANAGASSRWGRAGRREHRARPLTQTEAEELRLLLGEAQRMSESHREEASSKRGRSAAFARGMRNDLTKEELTAACLRFQSAARRSQPTETRSDALALQIRHLLERMCTELVEFDEKLSRLHAERGGLLELSKLADLQHLVRLFSFFIQWKKKDEAVNAETRYSLTYYVSPKFRRVVSSLLSFSCLAKRIMTAGLR</sequence>
<feature type="compositionally biased region" description="Basic and acidic residues" evidence="1">
    <location>
        <begin position="101"/>
        <end position="146"/>
    </location>
</feature>
<accession>S7V1Q4</accession>
<reference evidence="2 3" key="1">
    <citation type="submission" date="2006-05" db="EMBL/GenBank/DDBJ databases">
        <authorList>
            <person name="Paulsen I."/>
        </authorList>
    </citation>
    <scope>NUCLEOTIDE SEQUENCE [LARGE SCALE GENOMIC DNA]</scope>
    <source>
        <strain evidence="2 3">GT1</strain>
    </source>
</reference>
<dbReference type="Proteomes" id="UP000005641">
    <property type="component" value="Unassembled WGS sequence"/>
</dbReference>
<protein>
    <submittedName>
        <fullName evidence="2">Uncharacterized protein</fullName>
    </submittedName>
</protein>
<feature type="region of interest" description="Disordered" evidence="1">
    <location>
        <begin position="32"/>
        <end position="158"/>
    </location>
</feature>
<evidence type="ECO:0000313" key="2">
    <source>
        <dbReference type="EMBL" id="EPR63717.1"/>
    </source>
</evidence>
<feature type="region of interest" description="Disordered" evidence="1">
    <location>
        <begin position="449"/>
        <end position="469"/>
    </location>
</feature>